<protein>
    <recommendedName>
        <fullName evidence="2">SANT domain-containing protein</fullName>
    </recommendedName>
</protein>
<comment type="caution">
    <text evidence="3">The sequence shown here is derived from an EMBL/GenBank/DDBJ whole genome shotgun (WGS) entry which is preliminary data.</text>
</comment>
<dbReference type="AlphaFoldDB" id="A0A8J8P2T8"/>
<dbReference type="Gene3D" id="1.10.10.60">
    <property type="entry name" value="Homeodomain-like"/>
    <property type="match status" value="1"/>
</dbReference>
<dbReference type="InterPro" id="IPR017884">
    <property type="entry name" value="SANT_dom"/>
</dbReference>
<gene>
    <name evidence="3" type="ORF">FGO68_gene8615</name>
</gene>
<dbReference type="Proteomes" id="UP000785679">
    <property type="component" value="Unassembled WGS sequence"/>
</dbReference>
<dbReference type="OrthoDB" id="303185at2759"/>
<evidence type="ECO:0000256" key="1">
    <source>
        <dbReference type="SAM" id="MobiDB-lite"/>
    </source>
</evidence>
<accession>A0A8J8P2T8</accession>
<feature type="region of interest" description="Disordered" evidence="1">
    <location>
        <begin position="283"/>
        <end position="326"/>
    </location>
</feature>
<dbReference type="EMBL" id="RRYP01001202">
    <property type="protein sequence ID" value="TNV86258.1"/>
    <property type="molecule type" value="Genomic_DNA"/>
</dbReference>
<name>A0A8J8P2T8_HALGN</name>
<dbReference type="InterPro" id="IPR009057">
    <property type="entry name" value="Homeodomain-like_sf"/>
</dbReference>
<feature type="domain" description="SANT" evidence="2">
    <location>
        <begin position="350"/>
        <end position="401"/>
    </location>
</feature>
<evidence type="ECO:0000313" key="4">
    <source>
        <dbReference type="Proteomes" id="UP000785679"/>
    </source>
</evidence>
<dbReference type="SUPFAM" id="SSF46689">
    <property type="entry name" value="Homeodomain-like"/>
    <property type="match status" value="1"/>
</dbReference>
<keyword evidence="4" id="KW-1185">Reference proteome</keyword>
<organism evidence="3 4">
    <name type="scientific">Halteria grandinella</name>
    <dbReference type="NCBI Taxonomy" id="5974"/>
    <lineage>
        <taxon>Eukaryota</taxon>
        <taxon>Sar</taxon>
        <taxon>Alveolata</taxon>
        <taxon>Ciliophora</taxon>
        <taxon>Intramacronucleata</taxon>
        <taxon>Spirotrichea</taxon>
        <taxon>Stichotrichia</taxon>
        <taxon>Sporadotrichida</taxon>
        <taxon>Halteriidae</taxon>
        <taxon>Halteria</taxon>
    </lineage>
</organism>
<sequence length="424" mass="48146">MSHIVDDYMPQSQTFAEQLPVLMTFSAKKEAPQSPRPAFLHLIAKEEVKESQQLQISTQNDSKEVQDVQQRNEQGNEMLRLLKEVARAPTLRIPQGPLSELTKTVSDYKLETHQTTEQTLILGKRLKGIPSENENKKRLRLNELKEFEEGKRVLSPSIFRKSKGPIILSAQTAGFVQQLSASQNLEISQKSAASGSFKRPDQSAIAKDVSLVEYDVNSCMDLKDMHQQTYKCFDNYLSMVSQLYFGLPIIQNSGKGGNRMNDISQSALAPLLNKSGAAKCQQQMDSSELVNDSEPKLMMNGGGSSDKAEGRKELKSQQAKSSLWQGGARDEGRFKLSTFDQLISPLRVDNPFEIWAPKEIALFEVCMCTFGKNFCNFSQFIKTKSEKEIIDFYQAWKKTQHYKCWKSKQDKRRVTSNQNEWVFQ</sequence>
<dbReference type="PROSITE" id="PS51293">
    <property type="entry name" value="SANT"/>
    <property type="match status" value="1"/>
</dbReference>
<proteinExistence type="predicted"/>
<evidence type="ECO:0000313" key="3">
    <source>
        <dbReference type="EMBL" id="TNV86258.1"/>
    </source>
</evidence>
<reference evidence="3" key="1">
    <citation type="submission" date="2019-06" db="EMBL/GenBank/DDBJ databases">
        <authorList>
            <person name="Zheng W."/>
        </authorList>
    </citation>
    <scope>NUCLEOTIDE SEQUENCE</scope>
    <source>
        <strain evidence="3">QDHG01</strain>
    </source>
</reference>
<evidence type="ECO:0000259" key="2">
    <source>
        <dbReference type="PROSITE" id="PS51293"/>
    </source>
</evidence>
<feature type="compositionally biased region" description="Basic and acidic residues" evidence="1">
    <location>
        <begin position="306"/>
        <end position="315"/>
    </location>
</feature>